<dbReference type="InterPro" id="IPR007061">
    <property type="entry name" value="MST-like"/>
</dbReference>
<evidence type="ECO:0000313" key="2">
    <source>
        <dbReference type="Proteomes" id="UP000199623"/>
    </source>
</evidence>
<dbReference type="InterPro" id="IPR034660">
    <property type="entry name" value="DinB/YfiT-like"/>
</dbReference>
<name>A0A1G7W7V9_9PSEU</name>
<dbReference type="EMBL" id="FNCC01000010">
    <property type="protein sequence ID" value="SDG68074.1"/>
    <property type="molecule type" value="Genomic_DNA"/>
</dbReference>
<dbReference type="SUPFAM" id="SSF109854">
    <property type="entry name" value="DinB/YfiT-like putative metalloenzymes"/>
    <property type="match status" value="1"/>
</dbReference>
<organism evidence="1 2">
    <name type="scientific">Lentzea fradiae</name>
    <dbReference type="NCBI Taxonomy" id="200378"/>
    <lineage>
        <taxon>Bacteria</taxon>
        <taxon>Bacillati</taxon>
        <taxon>Actinomycetota</taxon>
        <taxon>Actinomycetes</taxon>
        <taxon>Pseudonocardiales</taxon>
        <taxon>Pseudonocardiaceae</taxon>
        <taxon>Lentzea</taxon>
    </lineage>
</organism>
<dbReference type="AlphaFoldDB" id="A0A1G7W7V9"/>
<reference evidence="2" key="1">
    <citation type="submission" date="2016-10" db="EMBL/GenBank/DDBJ databases">
        <authorList>
            <person name="Varghese N."/>
            <person name="Submissions S."/>
        </authorList>
    </citation>
    <scope>NUCLEOTIDE SEQUENCE [LARGE SCALE GENOMIC DNA]</scope>
    <source>
        <strain evidence="2">CGMCC 4.3506</strain>
    </source>
</reference>
<dbReference type="STRING" id="200378.SAMN05216553_110213"/>
<accession>A0A1G7W7V9</accession>
<evidence type="ECO:0008006" key="3">
    <source>
        <dbReference type="Google" id="ProtNLM"/>
    </source>
</evidence>
<dbReference type="Pfam" id="PF04978">
    <property type="entry name" value="MST"/>
    <property type="match status" value="1"/>
</dbReference>
<dbReference type="Proteomes" id="UP000199623">
    <property type="component" value="Unassembled WGS sequence"/>
</dbReference>
<sequence>MPVSAKLAGMAPDPKDHLHRYLRTAREAVLWKLDGLSEYDVRRPLTPTGTNLLGLVKHLATTEQEYFGACMGRSFGEELPWVALIESGEDPNADMVATPRESRQDITSLYERVARFADTVIGELPLDAPGVVPWWPQERKYVTLHLLLVHMIAETNRHAGHADVLREGLDGTAGLRPGASNLPEQDWAAYRARVELAAREASGLT</sequence>
<keyword evidence="2" id="KW-1185">Reference proteome</keyword>
<protein>
    <recommendedName>
        <fullName evidence="3">DinB superfamily protein</fullName>
    </recommendedName>
</protein>
<proteinExistence type="predicted"/>
<gene>
    <name evidence="1" type="ORF">SAMN05216553_110213</name>
</gene>
<dbReference type="Gene3D" id="1.20.120.450">
    <property type="entry name" value="dinb family like domain"/>
    <property type="match status" value="1"/>
</dbReference>
<evidence type="ECO:0000313" key="1">
    <source>
        <dbReference type="EMBL" id="SDG68074.1"/>
    </source>
</evidence>